<organism evidence="1">
    <name type="scientific">Tanacetum cinerariifolium</name>
    <name type="common">Dalmatian daisy</name>
    <name type="synonym">Chrysanthemum cinerariifolium</name>
    <dbReference type="NCBI Taxonomy" id="118510"/>
    <lineage>
        <taxon>Eukaryota</taxon>
        <taxon>Viridiplantae</taxon>
        <taxon>Streptophyta</taxon>
        <taxon>Embryophyta</taxon>
        <taxon>Tracheophyta</taxon>
        <taxon>Spermatophyta</taxon>
        <taxon>Magnoliopsida</taxon>
        <taxon>eudicotyledons</taxon>
        <taxon>Gunneridae</taxon>
        <taxon>Pentapetalae</taxon>
        <taxon>asterids</taxon>
        <taxon>campanulids</taxon>
        <taxon>Asterales</taxon>
        <taxon>Asteraceae</taxon>
        <taxon>Asteroideae</taxon>
        <taxon>Anthemideae</taxon>
        <taxon>Anthemidinae</taxon>
        <taxon>Tanacetum</taxon>
    </lineage>
</organism>
<evidence type="ECO:0000313" key="1">
    <source>
        <dbReference type="EMBL" id="GEX75872.1"/>
    </source>
</evidence>
<reference evidence="1" key="1">
    <citation type="journal article" date="2019" name="Sci. Rep.">
        <title>Draft genome of Tanacetum cinerariifolium, the natural source of mosquito coil.</title>
        <authorList>
            <person name="Yamashiro T."/>
            <person name="Shiraishi A."/>
            <person name="Satake H."/>
            <person name="Nakayama K."/>
        </authorList>
    </citation>
    <scope>NUCLEOTIDE SEQUENCE</scope>
</reference>
<dbReference type="AlphaFoldDB" id="A0A699HAP8"/>
<protein>
    <submittedName>
        <fullName evidence="1">Uncharacterized protein</fullName>
    </submittedName>
</protein>
<accession>A0A699HAP8</accession>
<comment type="caution">
    <text evidence="1">The sequence shown here is derived from an EMBL/GenBank/DDBJ whole genome shotgun (WGS) entry which is preliminary data.</text>
</comment>
<gene>
    <name evidence="1" type="ORF">Tci_347847</name>
</gene>
<dbReference type="EMBL" id="BKCJ010128216">
    <property type="protein sequence ID" value="GEX75872.1"/>
    <property type="molecule type" value="Genomic_DNA"/>
</dbReference>
<sequence>MYRTHPRTIKDRRMGWPMVKVVLWWDRDDGAIAVAMKVAMVATGWWRQRWCGVEDGCDEWLWWWHGGVVDDVGEVMMAYGGGRNLAGGGQSGAVKLKEGK</sequence>
<proteinExistence type="predicted"/>
<name>A0A699HAP8_TANCI</name>